<proteinExistence type="predicted"/>
<dbReference type="EMBL" id="JBBHJZ010000008">
    <property type="protein sequence ID" value="MEJ5979503.1"/>
    <property type="molecule type" value="Genomic_DNA"/>
</dbReference>
<keyword evidence="3" id="KW-1185">Reference proteome</keyword>
<dbReference type="RefSeq" id="WP_339589441.1">
    <property type="nucleotide sequence ID" value="NZ_JBBHJZ010000008.1"/>
</dbReference>
<protein>
    <recommendedName>
        <fullName evidence="4">DUF4760 domain-containing protein</fullName>
    </recommendedName>
</protein>
<comment type="caution">
    <text evidence="2">The sequence shown here is derived from an EMBL/GenBank/DDBJ whole genome shotgun (WGS) entry which is preliminary data.</text>
</comment>
<keyword evidence="1" id="KW-1133">Transmembrane helix</keyword>
<gene>
    <name evidence="2" type="ORF">WG901_22810</name>
</gene>
<organism evidence="2 3">
    <name type="scientific">Novosphingobium anseongense</name>
    <dbReference type="NCBI Taxonomy" id="3133436"/>
    <lineage>
        <taxon>Bacteria</taxon>
        <taxon>Pseudomonadati</taxon>
        <taxon>Pseudomonadota</taxon>
        <taxon>Alphaproteobacteria</taxon>
        <taxon>Sphingomonadales</taxon>
        <taxon>Sphingomonadaceae</taxon>
        <taxon>Novosphingobium</taxon>
    </lineage>
</organism>
<evidence type="ECO:0000256" key="1">
    <source>
        <dbReference type="SAM" id="Phobius"/>
    </source>
</evidence>
<evidence type="ECO:0000313" key="2">
    <source>
        <dbReference type="EMBL" id="MEJ5979503.1"/>
    </source>
</evidence>
<name>A0ABU8S2R4_9SPHN</name>
<feature type="transmembrane region" description="Helical" evidence="1">
    <location>
        <begin position="12"/>
        <end position="37"/>
    </location>
</feature>
<sequence>MWNWLSNPQAAIIIAMVAVLFAISAILFSFAGATYSVRLSKRSAMISARTAKQIKHAEFRQAWIHILREQMAIFQAKAFLHPNETSKKDSVAEAMLMIMMLVDRRDVHYAELKSLLHQVMTVISQPADPLNPFSDGLNAAYLPDRPLFEAQARFVEICQDILKTEWEITKRDLYALRPQSEGGRGVKTLWSIGPIRLGHVRNQSPGG</sequence>
<keyword evidence="1" id="KW-0812">Transmembrane</keyword>
<dbReference type="Proteomes" id="UP001361239">
    <property type="component" value="Unassembled WGS sequence"/>
</dbReference>
<reference evidence="2 3" key="1">
    <citation type="submission" date="2024-03" db="EMBL/GenBank/DDBJ databases">
        <authorList>
            <person name="Jo J.-H."/>
        </authorList>
    </citation>
    <scope>NUCLEOTIDE SEQUENCE [LARGE SCALE GENOMIC DNA]</scope>
    <source>
        <strain evidence="2 3">PS1R-30</strain>
    </source>
</reference>
<keyword evidence="1" id="KW-0472">Membrane</keyword>
<evidence type="ECO:0000313" key="3">
    <source>
        <dbReference type="Proteomes" id="UP001361239"/>
    </source>
</evidence>
<accession>A0ABU8S2R4</accession>
<evidence type="ECO:0008006" key="4">
    <source>
        <dbReference type="Google" id="ProtNLM"/>
    </source>
</evidence>